<gene>
    <name evidence="2" type="ORF">RHSIM_Rhsim09G0161600</name>
</gene>
<evidence type="ECO:0008006" key="4">
    <source>
        <dbReference type="Google" id="ProtNLM"/>
    </source>
</evidence>
<sequence length="355" mass="38964">MASSSSKEVITLKLLVDTKNNRVLFAEAGKDFVDFLFTLLSLPAGTVVRLLTAKSMVGSLGILYDSVENLSDTYMQPNQSKEVLLKPKVAVRSTETSLLLTDDDAPAPAVNKMYKCGNCHRSVTNDPKLTCPYCSRTMSTEVTFVSPKIASTGLSGEGGYVKGLITYMVMDDLVVMPMSTISGIALLSKFNVTNVQYLEEKVVTFGMDEGLKLLKATLHSKMVLTTVFLGGMKTIDASSSIPRDPVTVSETGPTADASATTSKAMSEPPPNEAVASSEPKSKEFYERVEECFNITFCGQDNIIKEQKNIIKEQKRIRRRVDYFVAKLEEQFGATYFSEGEEEDANYVPHDINIIT</sequence>
<evidence type="ECO:0000313" key="2">
    <source>
        <dbReference type="EMBL" id="KAF7132646.1"/>
    </source>
</evidence>
<dbReference type="PANTHER" id="PTHR33103">
    <property type="entry name" value="OS01G0153900 PROTEIN"/>
    <property type="match status" value="1"/>
</dbReference>
<feature type="compositionally biased region" description="Polar residues" evidence="1">
    <location>
        <begin position="248"/>
        <end position="264"/>
    </location>
</feature>
<dbReference type="OrthoDB" id="1618549at2759"/>
<comment type="caution">
    <text evidence="2">The sequence shown here is derived from an EMBL/GenBank/DDBJ whole genome shotgun (WGS) entry which is preliminary data.</text>
</comment>
<dbReference type="InterPro" id="IPR007750">
    <property type="entry name" value="DUF674"/>
</dbReference>
<proteinExistence type="predicted"/>
<dbReference type="PANTHER" id="PTHR33103:SF19">
    <property type="entry name" value="OS09G0544700 PROTEIN"/>
    <property type="match status" value="1"/>
</dbReference>
<name>A0A834LG76_RHOSS</name>
<dbReference type="Pfam" id="PF05056">
    <property type="entry name" value="DUF674"/>
    <property type="match status" value="1"/>
</dbReference>
<accession>A0A834LG76</accession>
<evidence type="ECO:0000256" key="1">
    <source>
        <dbReference type="SAM" id="MobiDB-lite"/>
    </source>
</evidence>
<dbReference type="Proteomes" id="UP000626092">
    <property type="component" value="Unassembled WGS sequence"/>
</dbReference>
<dbReference type="EMBL" id="WJXA01000009">
    <property type="protein sequence ID" value="KAF7132646.1"/>
    <property type="molecule type" value="Genomic_DNA"/>
</dbReference>
<reference evidence="2" key="1">
    <citation type="submission" date="2019-11" db="EMBL/GenBank/DDBJ databases">
        <authorList>
            <person name="Liu Y."/>
            <person name="Hou J."/>
            <person name="Li T.-Q."/>
            <person name="Guan C.-H."/>
            <person name="Wu X."/>
            <person name="Wu H.-Z."/>
            <person name="Ling F."/>
            <person name="Zhang R."/>
            <person name="Shi X.-G."/>
            <person name="Ren J.-P."/>
            <person name="Chen E.-F."/>
            <person name="Sun J.-M."/>
        </authorList>
    </citation>
    <scope>NUCLEOTIDE SEQUENCE</scope>
    <source>
        <strain evidence="2">Adult_tree_wgs_1</strain>
        <tissue evidence="2">Leaves</tissue>
    </source>
</reference>
<protein>
    <recommendedName>
        <fullName evidence="4">DUF674 domain-containing protein</fullName>
    </recommendedName>
</protein>
<evidence type="ECO:0000313" key="3">
    <source>
        <dbReference type="Proteomes" id="UP000626092"/>
    </source>
</evidence>
<organism evidence="2 3">
    <name type="scientific">Rhododendron simsii</name>
    <name type="common">Sims's rhododendron</name>
    <dbReference type="NCBI Taxonomy" id="118357"/>
    <lineage>
        <taxon>Eukaryota</taxon>
        <taxon>Viridiplantae</taxon>
        <taxon>Streptophyta</taxon>
        <taxon>Embryophyta</taxon>
        <taxon>Tracheophyta</taxon>
        <taxon>Spermatophyta</taxon>
        <taxon>Magnoliopsida</taxon>
        <taxon>eudicotyledons</taxon>
        <taxon>Gunneridae</taxon>
        <taxon>Pentapetalae</taxon>
        <taxon>asterids</taxon>
        <taxon>Ericales</taxon>
        <taxon>Ericaceae</taxon>
        <taxon>Ericoideae</taxon>
        <taxon>Rhodoreae</taxon>
        <taxon>Rhododendron</taxon>
    </lineage>
</organism>
<keyword evidence="3" id="KW-1185">Reference proteome</keyword>
<dbReference type="AlphaFoldDB" id="A0A834LG76"/>
<feature type="region of interest" description="Disordered" evidence="1">
    <location>
        <begin position="239"/>
        <end position="281"/>
    </location>
</feature>